<evidence type="ECO:0000313" key="4">
    <source>
        <dbReference type="Proteomes" id="UP000715965"/>
    </source>
</evidence>
<dbReference type="RefSeq" id="WP_193782003.1">
    <property type="nucleotide sequence ID" value="NZ_JADDOJ010000100.1"/>
</dbReference>
<evidence type="ECO:0000256" key="1">
    <source>
        <dbReference type="ARBA" id="ARBA00022729"/>
    </source>
</evidence>
<gene>
    <name evidence="3" type="ORF">IM725_17915</name>
</gene>
<dbReference type="PROSITE" id="PS50983">
    <property type="entry name" value="FE_B12_PBP"/>
    <property type="match status" value="1"/>
</dbReference>
<dbReference type="Gene3D" id="3.40.50.1980">
    <property type="entry name" value="Nitrogenase molybdenum iron protein domain"/>
    <property type="match status" value="2"/>
</dbReference>
<keyword evidence="4" id="KW-1185">Reference proteome</keyword>
<dbReference type="SUPFAM" id="SSF53807">
    <property type="entry name" value="Helical backbone' metal receptor"/>
    <property type="match status" value="1"/>
</dbReference>
<dbReference type="InterPro" id="IPR054828">
    <property type="entry name" value="Vit_B12_bind_prot"/>
</dbReference>
<dbReference type="PANTHER" id="PTHR30535:SF34">
    <property type="entry name" value="MOLYBDATE-BINDING PROTEIN MOLA"/>
    <property type="match status" value="1"/>
</dbReference>
<dbReference type="NCBIfam" id="NF038402">
    <property type="entry name" value="TroA_like"/>
    <property type="match status" value="1"/>
</dbReference>
<dbReference type="Proteomes" id="UP000715965">
    <property type="component" value="Unassembled WGS sequence"/>
</dbReference>
<organism evidence="3 4">
    <name type="scientific">Ramlibacter aquaticus</name>
    <dbReference type="NCBI Taxonomy" id="2780094"/>
    <lineage>
        <taxon>Bacteria</taxon>
        <taxon>Pseudomonadati</taxon>
        <taxon>Pseudomonadota</taxon>
        <taxon>Betaproteobacteria</taxon>
        <taxon>Burkholderiales</taxon>
        <taxon>Comamonadaceae</taxon>
        <taxon>Ramlibacter</taxon>
    </lineage>
</organism>
<dbReference type="InterPro" id="IPR002491">
    <property type="entry name" value="ABC_transptr_periplasmic_BD"/>
</dbReference>
<sequence length="301" mass="31404">MAEERPRRALAWVRAAAWALCVLAGLYGAAGLAAARAATPAPDAAAQAVPRRIVSMLPSLTETVCALGHCDALVAVDAYSDFPPQVRSLPRAGSLDGADVERILALRPDLVLLARSSRLAERLRNLGLRVVVDEPMTLADVQASIARLAALLGEPAAGARLWEGIAAGIDAAARSVPPAQRGERVYFEVDSSPYAAGPGSHIGELLARLGARNVVPPGLGPVPRLNPEFVVRADPQVVIVSARDAAALKQRPGWSALAAVRGGRVCALSPAEDDVVARPGPRLAEAARVLARCLTMPRGRP</sequence>
<dbReference type="Pfam" id="PF01497">
    <property type="entry name" value="Peripla_BP_2"/>
    <property type="match status" value="1"/>
</dbReference>
<reference evidence="3 4" key="1">
    <citation type="submission" date="2020-10" db="EMBL/GenBank/DDBJ databases">
        <title>Draft genome of Ramlibacter aquaticus LMG 30558.</title>
        <authorList>
            <person name="Props R."/>
        </authorList>
    </citation>
    <scope>NUCLEOTIDE SEQUENCE [LARGE SCALE GENOMIC DNA]</scope>
    <source>
        <strain evidence="3 4">LMG 30558</strain>
    </source>
</reference>
<protein>
    <submittedName>
        <fullName evidence="3">ABC transporter substrate-binding protein</fullName>
    </submittedName>
</protein>
<comment type="caution">
    <text evidence="3">The sequence shown here is derived from an EMBL/GenBank/DDBJ whole genome shotgun (WGS) entry which is preliminary data.</text>
</comment>
<proteinExistence type="predicted"/>
<dbReference type="InterPro" id="IPR050902">
    <property type="entry name" value="ABC_Transporter_SBP"/>
</dbReference>
<evidence type="ECO:0000313" key="3">
    <source>
        <dbReference type="EMBL" id="MBE7942449.1"/>
    </source>
</evidence>
<feature type="domain" description="Fe/B12 periplasmic-binding" evidence="2">
    <location>
        <begin position="52"/>
        <end position="298"/>
    </location>
</feature>
<keyword evidence="1" id="KW-0732">Signal</keyword>
<name>A0ABR9SJV3_9BURK</name>
<accession>A0ABR9SJV3</accession>
<dbReference type="EMBL" id="JADDOJ010000100">
    <property type="protein sequence ID" value="MBE7942449.1"/>
    <property type="molecule type" value="Genomic_DNA"/>
</dbReference>
<dbReference type="PANTHER" id="PTHR30535">
    <property type="entry name" value="VITAMIN B12-BINDING PROTEIN"/>
    <property type="match status" value="1"/>
</dbReference>
<evidence type="ECO:0000259" key="2">
    <source>
        <dbReference type="PROSITE" id="PS50983"/>
    </source>
</evidence>